<proteinExistence type="predicted"/>
<sequence length="390" mass="45559">MPLSNDRKRKMLYIDDDDDEIIEVLTRTSPMAVTRHFKAPNIDRDFQSDHDRIQRDYFDENVTYPPRLFERRFRMSRSLFVRIMDGVIASDTYFQRRRDATGRLGLSGLQKITCAIQILLETILSCRCRNIWKVLSSVTNFKRLRYASDPERITWLYGNAWEYRLYEMALEECPKELSGQHSDLWIWHAMFGIPGANNAINVVHKSTFVHEILKDTNAKISYTLNGTQRDQPYLLADGIYPPWSIFVKAFQSPSTAKTQHFTRAHEAARKDVERAFGVLQSRFHILAYPSNLWFVNDMSAIMYCCIILHNMIVEERSMCPGSYSYTNEEVIAVSDLRDLPDISVESELVAQNYINTLAMAWSKLEDPQRHQELRDDIVEEMWKVRGNSVD</sequence>
<evidence type="ECO:0008006" key="3">
    <source>
        <dbReference type="Google" id="ProtNLM"/>
    </source>
</evidence>
<accession>A0A6G0XRK2</accession>
<dbReference type="Proteomes" id="UP000481153">
    <property type="component" value="Unassembled WGS sequence"/>
</dbReference>
<dbReference type="Pfam" id="PF04827">
    <property type="entry name" value="Plant_tran"/>
    <property type="match status" value="1"/>
</dbReference>
<dbReference type="AlphaFoldDB" id="A0A6G0XRK2"/>
<name>A0A6G0XRK2_9STRA</name>
<keyword evidence="2" id="KW-1185">Reference proteome</keyword>
<dbReference type="PANTHER" id="PTHR47150">
    <property type="entry name" value="OS12G0169200 PROTEIN"/>
    <property type="match status" value="1"/>
</dbReference>
<dbReference type="PANTHER" id="PTHR47150:SF5">
    <property type="entry name" value="OS07G0546750 PROTEIN"/>
    <property type="match status" value="1"/>
</dbReference>
<comment type="caution">
    <text evidence="1">The sequence shown here is derived from an EMBL/GenBank/DDBJ whole genome shotgun (WGS) entry which is preliminary data.</text>
</comment>
<evidence type="ECO:0000313" key="2">
    <source>
        <dbReference type="Proteomes" id="UP000481153"/>
    </source>
</evidence>
<gene>
    <name evidence="1" type="ORF">Ae201684_002127</name>
</gene>
<organism evidence="1 2">
    <name type="scientific">Aphanomyces euteiches</name>
    <dbReference type="NCBI Taxonomy" id="100861"/>
    <lineage>
        <taxon>Eukaryota</taxon>
        <taxon>Sar</taxon>
        <taxon>Stramenopiles</taxon>
        <taxon>Oomycota</taxon>
        <taxon>Saprolegniomycetes</taxon>
        <taxon>Saprolegniales</taxon>
        <taxon>Verrucalvaceae</taxon>
        <taxon>Aphanomyces</taxon>
    </lineage>
</organism>
<dbReference type="VEuPathDB" id="FungiDB:AeMF1_013342"/>
<evidence type="ECO:0000313" key="1">
    <source>
        <dbReference type="EMBL" id="KAF0743069.1"/>
    </source>
</evidence>
<protein>
    <recommendedName>
        <fullName evidence="3">DDE Tnp4 domain-containing protein</fullName>
    </recommendedName>
</protein>
<dbReference type="InterPro" id="IPR006912">
    <property type="entry name" value="Harbinger_derived_prot"/>
</dbReference>
<dbReference type="EMBL" id="VJMJ01000022">
    <property type="protein sequence ID" value="KAF0743069.1"/>
    <property type="molecule type" value="Genomic_DNA"/>
</dbReference>
<reference evidence="1 2" key="1">
    <citation type="submission" date="2019-07" db="EMBL/GenBank/DDBJ databases">
        <title>Genomics analysis of Aphanomyces spp. identifies a new class of oomycete effector associated with host adaptation.</title>
        <authorList>
            <person name="Gaulin E."/>
        </authorList>
    </citation>
    <scope>NUCLEOTIDE SEQUENCE [LARGE SCALE GENOMIC DNA]</scope>
    <source>
        <strain evidence="1 2">ATCC 201684</strain>
    </source>
</reference>